<evidence type="ECO:0000313" key="1">
    <source>
        <dbReference type="EMBL" id="CAF0883082.1"/>
    </source>
</evidence>
<dbReference type="EMBL" id="CAJNOL010000145">
    <property type="protein sequence ID" value="CAF0884020.1"/>
    <property type="molecule type" value="Genomic_DNA"/>
</dbReference>
<evidence type="ECO:0000313" key="4">
    <source>
        <dbReference type="Proteomes" id="UP000663870"/>
    </source>
</evidence>
<protein>
    <submittedName>
        <fullName evidence="1">Uncharacterized protein</fullName>
    </submittedName>
</protein>
<dbReference type="AlphaFoldDB" id="A0A813YE52"/>
<dbReference type="Proteomes" id="UP000663854">
    <property type="component" value="Unassembled WGS sequence"/>
</dbReference>
<proteinExistence type="predicted"/>
<evidence type="ECO:0000313" key="2">
    <source>
        <dbReference type="EMBL" id="CAF0884020.1"/>
    </source>
</evidence>
<reference evidence="1" key="1">
    <citation type="submission" date="2021-02" db="EMBL/GenBank/DDBJ databases">
        <authorList>
            <person name="Nowell W R."/>
        </authorList>
    </citation>
    <scope>NUCLEOTIDE SEQUENCE</scope>
</reference>
<keyword evidence="4" id="KW-1185">Reference proteome</keyword>
<comment type="caution">
    <text evidence="1">The sequence shown here is derived from an EMBL/GenBank/DDBJ whole genome shotgun (WGS) entry which is preliminary data.</text>
</comment>
<dbReference type="EMBL" id="CAJNOH010000137">
    <property type="protein sequence ID" value="CAF0899405.1"/>
    <property type="molecule type" value="Genomic_DNA"/>
</dbReference>
<accession>A0A813YE52</accession>
<name>A0A813YE52_9BILA</name>
<dbReference type="EMBL" id="CAJNOL010000144">
    <property type="protein sequence ID" value="CAF0883082.1"/>
    <property type="molecule type" value="Genomic_DNA"/>
</dbReference>
<evidence type="ECO:0000313" key="3">
    <source>
        <dbReference type="EMBL" id="CAF0899405.1"/>
    </source>
</evidence>
<dbReference type="Proteomes" id="UP000663870">
    <property type="component" value="Unassembled WGS sequence"/>
</dbReference>
<sequence length="124" mass="13987">MSQSPGNDQSPFAVLVKRLIESNEQMRAQVGKINRLVPQDDDKNCSLTLDSNSISSTESSIRNLDRLTKTFHEICSDLTTQILLLSDKSFLLCQIKQLIFIIGPYESLWDSMYETVSILTTISN</sequence>
<gene>
    <name evidence="1" type="ORF">JXQ802_LOCUS8256</name>
    <name evidence="2" type="ORF">JXQ802_LOCUS8304</name>
    <name evidence="3" type="ORF">PYM288_LOCUS9446</name>
</gene>
<organism evidence="1 4">
    <name type="scientific">Rotaria sordida</name>
    <dbReference type="NCBI Taxonomy" id="392033"/>
    <lineage>
        <taxon>Eukaryota</taxon>
        <taxon>Metazoa</taxon>
        <taxon>Spiralia</taxon>
        <taxon>Gnathifera</taxon>
        <taxon>Rotifera</taxon>
        <taxon>Eurotatoria</taxon>
        <taxon>Bdelloidea</taxon>
        <taxon>Philodinida</taxon>
        <taxon>Philodinidae</taxon>
        <taxon>Rotaria</taxon>
    </lineage>
</organism>